<dbReference type="Proteomes" id="UP000186074">
    <property type="component" value="Chromosome"/>
</dbReference>
<reference evidence="6 7" key="1">
    <citation type="submission" date="2017-01" db="EMBL/GenBank/DDBJ databases">
        <title>Genome sequencing of Arcobacter sp. LPB0137.</title>
        <authorList>
            <person name="Lee G.-W."/>
            <person name="Yi H."/>
        </authorList>
    </citation>
    <scope>NUCLEOTIDE SEQUENCE [LARGE SCALE GENOMIC DNA]</scope>
    <source>
        <strain evidence="6 7">LPB0137</strain>
    </source>
</reference>
<dbReference type="EMBL" id="CP019070">
    <property type="protein sequence ID" value="APW66994.1"/>
    <property type="molecule type" value="Genomic_DNA"/>
</dbReference>
<feature type="domain" description="Cytochrome c" evidence="5">
    <location>
        <begin position="1"/>
        <end position="96"/>
    </location>
</feature>
<dbReference type="GO" id="GO:0009055">
    <property type="term" value="F:electron transfer activity"/>
    <property type="evidence" value="ECO:0007669"/>
    <property type="project" value="InterPro"/>
</dbReference>
<name>A0A1P8KR05_9BACT</name>
<dbReference type="PROSITE" id="PS51007">
    <property type="entry name" value="CYTC"/>
    <property type="match status" value="1"/>
</dbReference>
<keyword evidence="1 4" id="KW-0349">Heme</keyword>
<protein>
    <recommendedName>
        <fullName evidence="5">Cytochrome c domain-containing protein</fullName>
    </recommendedName>
</protein>
<dbReference type="STRING" id="1850254.LPB137_09705"/>
<dbReference type="Gene3D" id="1.10.760.10">
    <property type="entry name" value="Cytochrome c-like domain"/>
    <property type="match status" value="1"/>
</dbReference>
<evidence type="ECO:0000256" key="1">
    <source>
        <dbReference type="ARBA" id="ARBA00022617"/>
    </source>
</evidence>
<evidence type="ECO:0000256" key="2">
    <source>
        <dbReference type="ARBA" id="ARBA00022723"/>
    </source>
</evidence>
<dbReference type="GO" id="GO:0020037">
    <property type="term" value="F:heme binding"/>
    <property type="evidence" value="ECO:0007669"/>
    <property type="project" value="InterPro"/>
</dbReference>
<keyword evidence="7" id="KW-1185">Reference proteome</keyword>
<dbReference type="SUPFAM" id="SSF46626">
    <property type="entry name" value="Cytochrome c"/>
    <property type="match status" value="1"/>
</dbReference>
<proteinExistence type="predicted"/>
<organism evidence="6 7">
    <name type="scientific">Poseidonibacter parvus</name>
    <dbReference type="NCBI Taxonomy" id="1850254"/>
    <lineage>
        <taxon>Bacteria</taxon>
        <taxon>Pseudomonadati</taxon>
        <taxon>Campylobacterota</taxon>
        <taxon>Epsilonproteobacteria</taxon>
        <taxon>Campylobacterales</taxon>
        <taxon>Arcobacteraceae</taxon>
        <taxon>Poseidonibacter</taxon>
    </lineage>
</organism>
<evidence type="ECO:0000313" key="7">
    <source>
        <dbReference type="Proteomes" id="UP000186074"/>
    </source>
</evidence>
<dbReference type="KEGG" id="alp:LPB137_09705"/>
<keyword evidence="2 4" id="KW-0479">Metal-binding</keyword>
<evidence type="ECO:0000256" key="3">
    <source>
        <dbReference type="ARBA" id="ARBA00023004"/>
    </source>
</evidence>
<dbReference type="OrthoDB" id="5347982at2"/>
<evidence type="ECO:0000313" key="6">
    <source>
        <dbReference type="EMBL" id="APW66994.1"/>
    </source>
</evidence>
<dbReference type="AlphaFoldDB" id="A0A1P8KR05"/>
<evidence type="ECO:0000256" key="4">
    <source>
        <dbReference type="PROSITE-ProRule" id="PRU00433"/>
    </source>
</evidence>
<dbReference type="GO" id="GO:0046872">
    <property type="term" value="F:metal ion binding"/>
    <property type="evidence" value="ECO:0007669"/>
    <property type="project" value="UniProtKB-KW"/>
</dbReference>
<gene>
    <name evidence="6" type="ORF">LPB137_09705</name>
</gene>
<dbReference type="InterPro" id="IPR009056">
    <property type="entry name" value="Cyt_c-like_dom"/>
</dbReference>
<dbReference type="InterPro" id="IPR036909">
    <property type="entry name" value="Cyt_c-like_dom_sf"/>
</dbReference>
<accession>A0A1P8KR05</accession>
<keyword evidence="3 4" id="KW-0408">Iron</keyword>
<evidence type="ECO:0000259" key="5">
    <source>
        <dbReference type="PROSITE" id="PS51007"/>
    </source>
</evidence>
<sequence length="99" mass="11533">MNASYKALLFNGNCITCHKTDNLNKSAPRIQEIQNNYKNAFPNKKDFIDYMSTWVLNPNEETSLMSTDIKKYGLMPQLGYDKTTLEEISEYIYDTNFDN</sequence>